<evidence type="ECO:0000313" key="2">
    <source>
        <dbReference type="EMBL" id="CAK7322813.1"/>
    </source>
</evidence>
<feature type="transmembrane region" description="Helical" evidence="1">
    <location>
        <begin position="6"/>
        <end position="26"/>
    </location>
</feature>
<evidence type="ECO:0000256" key="1">
    <source>
        <dbReference type="SAM" id="Phobius"/>
    </source>
</evidence>
<sequence>MKIVAGVDLAIAVTKMLLLAIVCIRWQKKPQDWEKRSCFSLWLLPLCTNQSSFLTSKSSSRRSSVFGFGKSKSGYSSYFSNQGLGRYFNFSELQNATQNFDEKVLWARLVINLALPREQVNLVEWAMRCHRK</sequence>
<dbReference type="Proteomes" id="UP001314170">
    <property type="component" value="Unassembled WGS sequence"/>
</dbReference>
<proteinExistence type="predicted"/>
<name>A0AAV1QMN4_9ROSI</name>
<keyword evidence="1" id="KW-1133">Transmembrane helix</keyword>
<keyword evidence="3" id="KW-1185">Reference proteome</keyword>
<evidence type="ECO:0000313" key="3">
    <source>
        <dbReference type="Proteomes" id="UP001314170"/>
    </source>
</evidence>
<keyword evidence="1" id="KW-0812">Transmembrane</keyword>
<organism evidence="2 3">
    <name type="scientific">Dovyalis caffra</name>
    <dbReference type="NCBI Taxonomy" id="77055"/>
    <lineage>
        <taxon>Eukaryota</taxon>
        <taxon>Viridiplantae</taxon>
        <taxon>Streptophyta</taxon>
        <taxon>Embryophyta</taxon>
        <taxon>Tracheophyta</taxon>
        <taxon>Spermatophyta</taxon>
        <taxon>Magnoliopsida</taxon>
        <taxon>eudicotyledons</taxon>
        <taxon>Gunneridae</taxon>
        <taxon>Pentapetalae</taxon>
        <taxon>rosids</taxon>
        <taxon>fabids</taxon>
        <taxon>Malpighiales</taxon>
        <taxon>Salicaceae</taxon>
        <taxon>Flacourtieae</taxon>
        <taxon>Dovyalis</taxon>
    </lineage>
</organism>
<reference evidence="2 3" key="1">
    <citation type="submission" date="2024-01" db="EMBL/GenBank/DDBJ databases">
        <authorList>
            <person name="Waweru B."/>
        </authorList>
    </citation>
    <scope>NUCLEOTIDE SEQUENCE [LARGE SCALE GENOMIC DNA]</scope>
</reference>
<dbReference type="EMBL" id="CAWUPB010000030">
    <property type="protein sequence ID" value="CAK7322813.1"/>
    <property type="molecule type" value="Genomic_DNA"/>
</dbReference>
<accession>A0AAV1QMN4</accession>
<dbReference type="AlphaFoldDB" id="A0AAV1QMN4"/>
<gene>
    <name evidence="2" type="ORF">DCAF_LOCUS424</name>
</gene>
<protein>
    <submittedName>
        <fullName evidence="2">Uncharacterized protein</fullName>
    </submittedName>
</protein>
<comment type="caution">
    <text evidence="2">The sequence shown here is derived from an EMBL/GenBank/DDBJ whole genome shotgun (WGS) entry which is preliminary data.</text>
</comment>
<keyword evidence="1" id="KW-0472">Membrane</keyword>